<name>A0A5A7Q8I7_STRAF</name>
<evidence type="ECO:0000256" key="1">
    <source>
        <dbReference type="ARBA" id="ARBA00022723"/>
    </source>
</evidence>
<keyword evidence="8" id="KW-1185">Reference proteome</keyword>
<sequence>YDMSESSNTSGLWECWCGKRAKIVTSWTVDNPGRRYQTCAIGKPLGCTYWSWLDPPMCERSQRIIPGLLKRINALEAKNDNLKEQNTNLQERVEHLQALNNTLVASKGFGFEVLL</sequence>
<dbReference type="InterPro" id="IPR010666">
    <property type="entry name" value="Znf_GRF"/>
</dbReference>
<comment type="caution">
    <text evidence="7">The sequence shown here is derived from an EMBL/GenBank/DDBJ whole genome shotgun (WGS) entry which is preliminary data.</text>
</comment>
<dbReference type="GO" id="GO:0008270">
    <property type="term" value="F:zinc ion binding"/>
    <property type="evidence" value="ECO:0007669"/>
    <property type="project" value="UniProtKB-KW"/>
</dbReference>
<evidence type="ECO:0000256" key="5">
    <source>
        <dbReference type="SAM" id="Coils"/>
    </source>
</evidence>
<evidence type="ECO:0000259" key="6">
    <source>
        <dbReference type="PROSITE" id="PS51999"/>
    </source>
</evidence>
<evidence type="ECO:0000313" key="8">
    <source>
        <dbReference type="Proteomes" id="UP000325081"/>
    </source>
</evidence>
<evidence type="ECO:0000256" key="4">
    <source>
        <dbReference type="PROSITE-ProRule" id="PRU01343"/>
    </source>
</evidence>
<proteinExistence type="predicted"/>
<dbReference type="PROSITE" id="PS51999">
    <property type="entry name" value="ZF_GRF"/>
    <property type="match status" value="1"/>
</dbReference>
<evidence type="ECO:0000256" key="2">
    <source>
        <dbReference type="ARBA" id="ARBA00022771"/>
    </source>
</evidence>
<accession>A0A5A7Q8I7</accession>
<keyword evidence="3" id="KW-0862">Zinc</keyword>
<keyword evidence="1" id="KW-0479">Metal-binding</keyword>
<gene>
    <name evidence="7" type="ORF">STAS_17028</name>
</gene>
<evidence type="ECO:0000313" key="7">
    <source>
        <dbReference type="EMBL" id="GER40361.1"/>
    </source>
</evidence>
<protein>
    <submittedName>
        <fullName evidence="7">GRF zinc finger containing protein</fullName>
    </submittedName>
</protein>
<keyword evidence="5" id="KW-0175">Coiled coil</keyword>
<feature type="coiled-coil region" evidence="5">
    <location>
        <begin position="65"/>
        <end position="99"/>
    </location>
</feature>
<dbReference type="PANTHER" id="PTHR33248">
    <property type="entry name" value="ZINC ION-BINDING PROTEIN"/>
    <property type="match status" value="1"/>
</dbReference>
<dbReference type="Pfam" id="PF06839">
    <property type="entry name" value="Zn_ribbon_GRF"/>
    <property type="match status" value="1"/>
</dbReference>
<keyword evidence="2 4" id="KW-0863">Zinc-finger</keyword>
<dbReference type="EMBL" id="BKCP01005849">
    <property type="protein sequence ID" value="GER40361.1"/>
    <property type="molecule type" value="Genomic_DNA"/>
</dbReference>
<dbReference type="OrthoDB" id="1675519at2759"/>
<organism evidence="7 8">
    <name type="scientific">Striga asiatica</name>
    <name type="common">Asiatic witchweed</name>
    <name type="synonym">Buchnera asiatica</name>
    <dbReference type="NCBI Taxonomy" id="4170"/>
    <lineage>
        <taxon>Eukaryota</taxon>
        <taxon>Viridiplantae</taxon>
        <taxon>Streptophyta</taxon>
        <taxon>Embryophyta</taxon>
        <taxon>Tracheophyta</taxon>
        <taxon>Spermatophyta</taxon>
        <taxon>Magnoliopsida</taxon>
        <taxon>eudicotyledons</taxon>
        <taxon>Gunneridae</taxon>
        <taxon>Pentapetalae</taxon>
        <taxon>asterids</taxon>
        <taxon>lamiids</taxon>
        <taxon>Lamiales</taxon>
        <taxon>Orobanchaceae</taxon>
        <taxon>Buchnereae</taxon>
        <taxon>Striga</taxon>
    </lineage>
</organism>
<feature type="domain" description="GRF-type" evidence="6">
    <location>
        <begin position="15"/>
        <end position="56"/>
    </location>
</feature>
<dbReference type="Proteomes" id="UP000325081">
    <property type="component" value="Unassembled WGS sequence"/>
</dbReference>
<dbReference type="AlphaFoldDB" id="A0A5A7Q8I7"/>
<reference evidence="8" key="1">
    <citation type="journal article" date="2019" name="Curr. Biol.">
        <title>Genome Sequence of Striga asiatica Provides Insight into the Evolution of Plant Parasitism.</title>
        <authorList>
            <person name="Yoshida S."/>
            <person name="Kim S."/>
            <person name="Wafula E.K."/>
            <person name="Tanskanen J."/>
            <person name="Kim Y.M."/>
            <person name="Honaas L."/>
            <person name="Yang Z."/>
            <person name="Spallek T."/>
            <person name="Conn C.E."/>
            <person name="Ichihashi Y."/>
            <person name="Cheong K."/>
            <person name="Cui S."/>
            <person name="Der J.P."/>
            <person name="Gundlach H."/>
            <person name="Jiao Y."/>
            <person name="Hori C."/>
            <person name="Ishida J.K."/>
            <person name="Kasahara H."/>
            <person name="Kiba T."/>
            <person name="Kim M.S."/>
            <person name="Koo N."/>
            <person name="Laohavisit A."/>
            <person name="Lee Y.H."/>
            <person name="Lumba S."/>
            <person name="McCourt P."/>
            <person name="Mortimer J.C."/>
            <person name="Mutuku J.M."/>
            <person name="Nomura T."/>
            <person name="Sasaki-Sekimoto Y."/>
            <person name="Seto Y."/>
            <person name="Wang Y."/>
            <person name="Wakatake T."/>
            <person name="Sakakibara H."/>
            <person name="Demura T."/>
            <person name="Yamaguchi S."/>
            <person name="Yoneyama K."/>
            <person name="Manabe R.I."/>
            <person name="Nelson D.C."/>
            <person name="Schulman A.H."/>
            <person name="Timko M.P."/>
            <person name="dePamphilis C.W."/>
            <person name="Choi D."/>
            <person name="Shirasu K."/>
        </authorList>
    </citation>
    <scope>NUCLEOTIDE SEQUENCE [LARGE SCALE GENOMIC DNA]</scope>
    <source>
        <strain evidence="8">cv. UVA1</strain>
    </source>
</reference>
<feature type="non-terminal residue" evidence="7">
    <location>
        <position position="1"/>
    </location>
</feature>
<evidence type="ECO:0000256" key="3">
    <source>
        <dbReference type="ARBA" id="ARBA00022833"/>
    </source>
</evidence>